<evidence type="ECO:0000313" key="2">
    <source>
        <dbReference type="EMBL" id="KAJ7413729.1"/>
    </source>
</evidence>
<dbReference type="Proteomes" id="UP001145742">
    <property type="component" value="Unassembled WGS sequence"/>
</dbReference>
<name>A0ABQ9D877_9PASS</name>
<evidence type="ECO:0000256" key="1">
    <source>
        <dbReference type="SAM" id="MobiDB-lite"/>
    </source>
</evidence>
<feature type="region of interest" description="Disordered" evidence="1">
    <location>
        <begin position="1"/>
        <end position="66"/>
    </location>
</feature>
<reference evidence="2" key="1">
    <citation type="submission" date="2019-10" db="EMBL/GenBank/DDBJ databases">
        <authorList>
            <person name="Soares A.E.R."/>
            <person name="Aleixo A."/>
            <person name="Schneider P."/>
            <person name="Miyaki C.Y."/>
            <person name="Schneider M.P."/>
            <person name="Mello C."/>
            <person name="Vasconcelos A.T.R."/>
        </authorList>
    </citation>
    <scope>NUCLEOTIDE SEQUENCE</scope>
    <source>
        <tissue evidence="2">Muscle</tissue>
    </source>
</reference>
<protein>
    <submittedName>
        <fullName evidence="2">Uncharacterized protein</fullName>
    </submittedName>
</protein>
<comment type="caution">
    <text evidence="2">The sequence shown here is derived from an EMBL/GenBank/DDBJ whole genome shotgun (WGS) entry which is preliminary data.</text>
</comment>
<gene>
    <name evidence="2" type="ORF">WISP_88632</name>
</gene>
<evidence type="ECO:0000313" key="3">
    <source>
        <dbReference type="Proteomes" id="UP001145742"/>
    </source>
</evidence>
<keyword evidence="3" id="KW-1185">Reference proteome</keyword>
<feature type="compositionally biased region" description="Polar residues" evidence="1">
    <location>
        <begin position="19"/>
        <end position="37"/>
    </location>
</feature>
<organism evidence="2 3">
    <name type="scientific">Willisornis vidua</name>
    <name type="common">Xingu scale-backed antbird</name>
    <dbReference type="NCBI Taxonomy" id="1566151"/>
    <lineage>
        <taxon>Eukaryota</taxon>
        <taxon>Metazoa</taxon>
        <taxon>Chordata</taxon>
        <taxon>Craniata</taxon>
        <taxon>Vertebrata</taxon>
        <taxon>Euteleostomi</taxon>
        <taxon>Archelosauria</taxon>
        <taxon>Archosauria</taxon>
        <taxon>Dinosauria</taxon>
        <taxon>Saurischia</taxon>
        <taxon>Theropoda</taxon>
        <taxon>Coelurosauria</taxon>
        <taxon>Aves</taxon>
        <taxon>Neognathae</taxon>
        <taxon>Neoaves</taxon>
        <taxon>Telluraves</taxon>
        <taxon>Australaves</taxon>
        <taxon>Passeriformes</taxon>
        <taxon>Thamnophilidae</taxon>
        <taxon>Willisornis</taxon>
    </lineage>
</organism>
<proteinExistence type="predicted"/>
<dbReference type="EMBL" id="WHWB01034126">
    <property type="protein sequence ID" value="KAJ7413729.1"/>
    <property type="molecule type" value="Genomic_DNA"/>
</dbReference>
<sequence>MLDGSKTDLPLPKAKPISDTGSASGEKNPNLCNTSSSQKREDENTVILQKQPLPLPKKDAKRQEASSPFLPGHAAWRHLQSPYPDQIIIAVSEKRLQTLQHEFNFYWLSENEMFETSYIHSSSKKMVNLDLATGKNKLLAVEEKWKDPSSLAIPLMLCSVSEFLAL</sequence>
<accession>A0ABQ9D877</accession>